<protein>
    <submittedName>
        <fullName evidence="2">DUF123 domain-containing protein</fullName>
    </submittedName>
</protein>
<dbReference type="CDD" id="cd10441">
    <property type="entry name" value="GIY-YIG_COG1833"/>
    <property type="match status" value="1"/>
</dbReference>
<dbReference type="InterPro" id="IPR000305">
    <property type="entry name" value="GIY-YIG_endonuc"/>
</dbReference>
<dbReference type="InterPro" id="IPR002837">
    <property type="entry name" value="DUF123"/>
</dbReference>
<dbReference type="Pfam" id="PF01986">
    <property type="entry name" value="DUF123"/>
    <property type="match status" value="1"/>
</dbReference>
<gene>
    <name evidence="2" type="ORF">ENW55_10795</name>
</gene>
<sequence>MKGSYLLLLKLDQRTVIKDRWILEAGLYAYVGSGMGDLLARVARHLRRDKKKHWHIDYLLAYAKLVGVIMLPSEQRLEEEISSALSKRFEGPEGFGSSDLKVKTNLYRLDDLDGFFAIVKDVFRTRLGEWSDGSAREAR</sequence>
<dbReference type="PANTHER" id="PTHR37460">
    <property type="entry name" value="ENDONUCLEASE III"/>
    <property type="match status" value="1"/>
</dbReference>
<dbReference type="AlphaFoldDB" id="A0A832MQL2"/>
<comment type="caution">
    <text evidence="2">The sequence shown here is derived from an EMBL/GenBank/DDBJ whole genome shotgun (WGS) entry which is preliminary data.</text>
</comment>
<dbReference type="EMBL" id="DTKQ01000059">
    <property type="protein sequence ID" value="HGZ80455.1"/>
    <property type="molecule type" value="Genomic_DNA"/>
</dbReference>
<feature type="domain" description="GIY-YIG" evidence="1">
    <location>
        <begin position="15"/>
        <end position="110"/>
    </location>
</feature>
<reference evidence="2" key="1">
    <citation type="journal article" date="2020" name="mSystems">
        <title>Genome- and Community-Level Interaction Insights into Carbon Utilization and Element Cycling Functions of Hydrothermarchaeota in Hydrothermal Sediment.</title>
        <authorList>
            <person name="Zhou Z."/>
            <person name="Liu Y."/>
            <person name="Xu W."/>
            <person name="Pan J."/>
            <person name="Luo Z.H."/>
            <person name="Li M."/>
        </authorList>
    </citation>
    <scope>NUCLEOTIDE SEQUENCE [LARGE SCALE GENOMIC DNA]</scope>
    <source>
        <strain evidence="2">SpSt-86</strain>
    </source>
</reference>
<evidence type="ECO:0000259" key="1">
    <source>
        <dbReference type="SMART" id="SM00465"/>
    </source>
</evidence>
<evidence type="ECO:0000313" key="2">
    <source>
        <dbReference type="EMBL" id="HGZ80455.1"/>
    </source>
</evidence>
<dbReference type="PANTHER" id="PTHR37460:SF1">
    <property type="entry name" value="ENDONUCLEASE III"/>
    <property type="match status" value="1"/>
</dbReference>
<dbReference type="SMART" id="SM00465">
    <property type="entry name" value="GIYc"/>
    <property type="match status" value="1"/>
</dbReference>
<proteinExistence type="predicted"/>
<organism evidence="2">
    <name type="scientific">Pseudothermotoga hypogea</name>
    <dbReference type="NCBI Taxonomy" id="57487"/>
    <lineage>
        <taxon>Bacteria</taxon>
        <taxon>Thermotogati</taxon>
        <taxon>Thermotogota</taxon>
        <taxon>Thermotogae</taxon>
        <taxon>Thermotogales</taxon>
        <taxon>Thermotogaceae</taxon>
        <taxon>Pseudothermotoga</taxon>
    </lineage>
</organism>
<name>A0A832MQL2_9THEM</name>
<accession>A0A832MQL2</accession>